<gene>
    <name evidence="1" type="ORF">FFZ77_25815</name>
</gene>
<feature type="non-terminal residue" evidence="1">
    <location>
        <position position="192"/>
    </location>
</feature>
<dbReference type="Proteomes" id="UP000460558">
    <property type="component" value="Unassembled WGS sequence"/>
</dbReference>
<keyword evidence="2" id="KW-1185">Reference proteome</keyword>
<organism evidence="1 2">
    <name type="scientific">Streptomyces katsurahamanus</name>
    <dbReference type="NCBI Taxonomy" id="2577098"/>
    <lineage>
        <taxon>Bacteria</taxon>
        <taxon>Bacillati</taxon>
        <taxon>Actinomycetota</taxon>
        <taxon>Actinomycetes</taxon>
        <taxon>Kitasatosporales</taxon>
        <taxon>Streptomycetaceae</taxon>
        <taxon>Streptomyces</taxon>
    </lineage>
</organism>
<reference evidence="1 2" key="1">
    <citation type="submission" date="2019-06" db="EMBL/GenBank/DDBJ databases">
        <title>Comparative genomics and metabolomics analyses of clavulanic acid producing Streptomyces species provides insight into specialized metabolism and evolution of beta-lactam biosynthetic gene clusters.</title>
        <authorList>
            <person name="Moore M.A."/>
            <person name="Cruz-Morales P."/>
            <person name="Barona Gomez F."/>
            <person name="Kapil T."/>
        </authorList>
    </citation>
    <scope>NUCLEOTIDE SEQUENCE [LARGE SCALE GENOMIC DNA]</scope>
    <source>
        <strain evidence="1 2">T-272</strain>
    </source>
</reference>
<evidence type="ECO:0000313" key="1">
    <source>
        <dbReference type="EMBL" id="MQS38882.1"/>
    </source>
</evidence>
<sequence>MSDFTKQQAKLAAASLPLLKRALILARMVGTHNANEFKGAEGDVLNIRRPGVLASRSEKITRDKSRSIQTDQIVESTVQVKLTDHVYSAVDITDAEATLDVESFGEQILNPQVLSVATGIDLMVRDALVTLPALKDSKGATVTIARNDDPELQGKAIRLAIPKLRKALNAKHVPQAGRFILVGSEVESFLIT</sequence>
<protein>
    <submittedName>
        <fullName evidence="1">Uncharacterized protein</fullName>
    </submittedName>
</protein>
<proteinExistence type="predicted"/>
<evidence type="ECO:0000313" key="2">
    <source>
        <dbReference type="Proteomes" id="UP000460558"/>
    </source>
</evidence>
<comment type="caution">
    <text evidence="1">The sequence shown here is derived from an EMBL/GenBank/DDBJ whole genome shotgun (WGS) entry which is preliminary data.</text>
</comment>
<name>A0ABW9NZX9_9ACTN</name>
<dbReference type="EMBL" id="VDEQ01000298">
    <property type="protein sequence ID" value="MQS38882.1"/>
    <property type="molecule type" value="Genomic_DNA"/>
</dbReference>
<accession>A0ABW9NZX9</accession>